<dbReference type="Proteomes" id="UP000742786">
    <property type="component" value="Unassembled WGS sequence"/>
</dbReference>
<comment type="caution">
    <text evidence="1">The sequence shown here is derived from an EMBL/GenBank/DDBJ whole genome shotgun (WGS) entry which is preliminary data.</text>
</comment>
<name>A0A916J638_9PROT</name>
<sequence length="118" mass="13407">MNITFIDTAGRRTPLIFRRYRFRLSEDRVDDLFSCRTLYDEPTLRFFNEPLSHASTSIVAVGGGGTTVALLKSVDGSLVVNWRSDALALTLFVLGSGYRVDNLWYRYSRLPAEKPAER</sequence>
<dbReference type="AlphaFoldDB" id="A0A916J638"/>
<reference evidence="1" key="1">
    <citation type="submission" date="2021-04" db="EMBL/GenBank/DDBJ databases">
        <authorList>
            <person name="Hornung B."/>
        </authorList>
    </citation>
    <scope>NUCLEOTIDE SEQUENCE</scope>
    <source>
        <strain evidence="1">G5G6</strain>
    </source>
</reference>
<accession>A0A916J638</accession>
<gene>
    <name evidence="1" type="ORF">GTOL_12523</name>
</gene>
<keyword evidence="2" id="KW-1185">Reference proteome</keyword>
<protein>
    <submittedName>
        <fullName evidence="1">Uncharacterized protein</fullName>
    </submittedName>
</protein>
<proteinExistence type="predicted"/>
<dbReference type="EMBL" id="CAJQUM010000001">
    <property type="protein sequence ID" value="CAG4884641.1"/>
    <property type="molecule type" value="Genomic_DNA"/>
</dbReference>
<evidence type="ECO:0000313" key="2">
    <source>
        <dbReference type="Proteomes" id="UP000742786"/>
    </source>
</evidence>
<organism evidence="1 2">
    <name type="scientific">Georgfuchsia toluolica</name>
    <dbReference type="NCBI Taxonomy" id="424218"/>
    <lineage>
        <taxon>Bacteria</taxon>
        <taxon>Pseudomonadati</taxon>
        <taxon>Pseudomonadota</taxon>
        <taxon>Betaproteobacteria</taxon>
        <taxon>Nitrosomonadales</taxon>
        <taxon>Sterolibacteriaceae</taxon>
        <taxon>Georgfuchsia</taxon>
    </lineage>
</organism>
<evidence type="ECO:0000313" key="1">
    <source>
        <dbReference type="EMBL" id="CAG4884641.1"/>
    </source>
</evidence>